<dbReference type="InterPro" id="IPR036388">
    <property type="entry name" value="WH-like_DNA-bd_sf"/>
</dbReference>
<dbReference type="PANTHER" id="PTHR43252:SF2">
    <property type="entry name" value="TRANSCRIPTION REGULATOR, PADR-LIKE FAMILY"/>
    <property type="match status" value="1"/>
</dbReference>
<dbReference type="InterPro" id="IPR036390">
    <property type="entry name" value="WH_DNA-bd_sf"/>
</dbReference>
<gene>
    <name evidence="2" type="ORF">SAMN04487779_1001610</name>
</gene>
<organism evidence="2 3">
    <name type="scientific">Belnapia rosea</name>
    <dbReference type="NCBI Taxonomy" id="938405"/>
    <lineage>
        <taxon>Bacteria</taxon>
        <taxon>Pseudomonadati</taxon>
        <taxon>Pseudomonadota</taxon>
        <taxon>Alphaproteobacteria</taxon>
        <taxon>Acetobacterales</taxon>
        <taxon>Roseomonadaceae</taxon>
        <taxon>Belnapia</taxon>
    </lineage>
</organism>
<keyword evidence="3" id="KW-1185">Reference proteome</keyword>
<name>A0A1G6KRF9_9PROT</name>
<feature type="domain" description="Transcription regulator PadR N-terminal" evidence="1">
    <location>
        <begin position="36"/>
        <end position="108"/>
    </location>
</feature>
<evidence type="ECO:0000313" key="3">
    <source>
        <dbReference type="Proteomes" id="UP000198925"/>
    </source>
</evidence>
<dbReference type="GO" id="GO:0003677">
    <property type="term" value="F:DNA binding"/>
    <property type="evidence" value="ECO:0007669"/>
    <property type="project" value="UniProtKB-KW"/>
</dbReference>
<dbReference type="Gene3D" id="1.10.10.10">
    <property type="entry name" value="Winged helix-like DNA-binding domain superfamily/Winged helix DNA-binding domain"/>
    <property type="match status" value="1"/>
</dbReference>
<keyword evidence="2" id="KW-0238">DNA-binding</keyword>
<protein>
    <submittedName>
        <fullName evidence="2">DNA-binding transcriptional regulator, PadR family</fullName>
    </submittedName>
</protein>
<dbReference type="RefSeq" id="WP_090660311.1">
    <property type="nucleotide sequence ID" value="NZ_FMZX01000001.1"/>
</dbReference>
<dbReference type="PANTHER" id="PTHR43252">
    <property type="entry name" value="TRANSCRIPTIONAL REGULATOR YQJI"/>
    <property type="match status" value="1"/>
</dbReference>
<reference evidence="2 3" key="1">
    <citation type="submission" date="2016-10" db="EMBL/GenBank/DDBJ databases">
        <authorList>
            <person name="de Groot N.N."/>
        </authorList>
    </citation>
    <scope>NUCLEOTIDE SEQUENCE [LARGE SCALE GENOMIC DNA]</scope>
    <source>
        <strain evidence="2 3">CPCC 100156</strain>
    </source>
</reference>
<dbReference type="EMBL" id="FMZX01000001">
    <property type="protein sequence ID" value="SDC33401.1"/>
    <property type="molecule type" value="Genomic_DNA"/>
</dbReference>
<dbReference type="AlphaFoldDB" id="A0A1G6KRF9"/>
<dbReference type="Pfam" id="PF03551">
    <property type="entry name" value="PadR"/>
    <property type="match status" value="1"/>
</dbReference>
<proteinExistence type="predicted"/>
<dbReference type="STRING" id="938405.SAMN02927895_00910"/>
<dbReference type="InterPro" id="IPR005149">
    <property type="entry name" value="Tscrpt_reg_PadR_N"/>
</dbReference>
<accession>A0A1G6KRF9</accession>
<evidence type="ECO:0000259" key="1">
    <source>
        <dbReference type="Pfam" id="PF03551"/>
    </source>
</evidence>
<dbReference type="Proteomes" id="UP000198925">
    <property type="component" value="Unassembled WGS sequence"/>
</dbReference>
<evidence type="ECO:0000313" key="2">
    <source>
        <dbReference type="EMBL" id="SDC33401.1"/>
    </source>
</evidence>
<dbReference type="SUPFAM" id="SSF46785">
    <property type="entry name" value="Winged helix' DNA-binding domain"/>
    <property type="match status" value="1"/>
</dbReference>
<sequence>MSRQPALPALPRPSPDLTDRAYWAGTIKMALSRFFVLQVLHDGPAHGYDIARAVERTTNGCCSPSEGALYPTLREFEQGGYVTSETEVVSGRERRVYTLTSKGREAFRVGLDAWMDATTALTETGRAAQARRETGPGCKC</sequence>